<dbReference type="Gene3D" id="1.10.510.10">
    <property type="entry name" value="Transferase(Phosphotransferase) domain 1"/>
    <property type="match status" value="1"/>
</dbReference>
<sequence length="373" mass="42560">MDSLQSQWFQTLQIQRSQRKRPRSNSDPSEETDFMKRFQWGFPFGAASSYLNLEKLCEGSYSMVYKGISRINGQLVALKVINLEREEGVPFTAIREASLLKSLKHTNIVLLHDIIRTKDTLTFVFEYMHTNLAQYMAQHPGGLHAHNVMLFMFQLLRGLAYIHQQHILHRDLKPQNLLISCLGELKLADFGFARAKSIPSQTYSSEVVTLWYRPPDVLLGATNYSSDLDIWGAGCILIEMLHGQPMFPAVTGTLEQLEKIWAVLGAPTEDTWPGLSKLPNYKPVYFSFFSRLGRVPGAEDLASKMLKAFPRERISAQDALVHNFFRPLPPQLYELHDAQSLFTVPGVRLQPEICDLFAPYKESHHLASSSKFW</sequence>
<dbReference type="InterPro" id="IPR000719">
    <property type="entry name" value="Prot_kinase_dom"/>
</dbReference>
<accession>A0A8C8SZ16</accession>
<evidence type="ECO:0000313" key="9">
    <source>
        <dbReference type="Proteomes" id="UP000694393"/>
    </source>
</evidence>
<feature type="domain" description="Protein kinase" evidence="7">
    <location>
        <begin position="50"/>
        <end position="325"/>
    </location>
</feature>
<dbReference type="FunFam" id="1.10.510.10:FF:000131">
    <property type="entry name" value="cyclin-dependent kinase 14 isoform X1"/>
    <property type="match status" value="1"/>
</dbReference>
<dbReference type="Gene3D" id="3.30.200.20">
    <property type="entry name" value="Phosphorylase Kinase, domain 1"/>
    <property type="match status" value="1"/>
</dbReference>
<protein>
    <submittedName>
        <fullName evidence="8">Cyclin dependent kinase 15</fullName>
    </submittedName>
</protein>
<evidence type="ECO:0000256" key="3">
    <source>
        <dbReference type="ARBA" id="ARBA00022679"/>
    </source>
</evidence>
<dbReference type="Proteomes" id="UP000694393">
    <property type="component" value="Unplaced"/>
</dbReference>
<dbReference type="AlphaFoldDB" id="A0A8C8SZ16"/>
<evidence type="ECO:0000256" key="1">
    <source>
        <dbReference type="ARBA" id="ARBA00006485"/>
    </source>
</evidence>
<dbReference type="GO" id="GO:0005829">
    <property type="term" value="C:cytosol"/>
    <property type="evidence" value="ECO:0007669"/>
    <property type="project" value="TreeGrafter"/>
</dbReference>
<dbReference type="GO" id="GO:0004693">
    <property type="term" value="F:cyclin-dependent protein serine/threonine kinase activity"/>
    <property type="evidence" value="ECO:0007669"/>
    <property type="project" value="TreeGrafter"/>
</dbReference>
<dbReference type="PANTHER" id="PTHR24056:SF159">
    <property type="entry name" value="CYCLIN-DEPENDENT KINASE 15"/>
    <property type="match status" value="1"/>
</dbReference>
<comment type="similarity">
    <text evidence="1">Belongs to the protein kinase superfamily. CMGC Ser/Thr protein kinase family. CDC2/CDKX subfamily.</text>
</comment>
<evidence type="ECO:0000256" key="4">
    <source>
        <dbReference type="ARBA" id="ARBA00022741"/>
    </source>
</evidence>
<keyword evidence="2" id="KW-0723">Serine/threonine-protein kinase</keyword>
<dbReference type="InterPro" id="IPR008271">
    <property type="entry name" value="Ser/Thr_kinase_AS"/>
</dbReference>
<keyword evidence="9" id="KW-1185">Reference proteome</keyword>
<dbReference type="GO" id="GO:0005634">
    <property type="term" value="C:nucleus"/>
    <property type="evidence" value="ECO:0007669"/>
    <property type="project" value="TreeGrafter"/>
</dbReference>
<dbReference type="Ensembl" id="ENSPCET00000027853.1">
    <property type="protein sequence ID" value="ENSPCEP00000026957.1"/>
    <property type="gene ID" value="ENSPCEG00000020151.1"/>
</dbReference>
<keyword evidence="5" id="KW-0418">Kinase</keyword>
<reference evidence="8" key="2">
    <citation type="submission" date="2025-09" db="UniProtKB">
        <authorList>
            <consortium name="Ensembl"/>
        </authorList>
    </citation>
    <scope>IDENTIFICATION</scope>
</reference>
<dbReference type="InterPro" id="IPR011009">
    <property type="entry name" value="Kinase-like_dom_sf"/>
</dbReference>
<dbReference type="PANTHER" id="PTHR24056">
    <property type="entry name" value="CELL DIVISION PROTEIN KINASE"/>
    <property type="match status" value="1"/>
</dbReference>
<dbReference type="GO" id="GO:0005524">
    <property type="term" value="F:ATP binding"/>
    <property type="evidence" value="ECO:0007669"/>
    <property type="project" value="UniProtKB-KW"/>
</dbReference>
<dbReference type="InterPro" id="IPR050108">
    <property type="entry name" value="CDK"/>
</dbReference>
<dbReference type="SMART" id="SM00220">
    <property type="entry name" value="S_TKc"/>
    <property type="match status" value="1"/>
</dbReference>
<name>A0A8C8SZ16_9SAUR</name>
<dbReference type="PROSITE" id="PS00108">
    <property type="entry name" value="PROTEIN_KINASE_ST"/>
    <property type="match status" value="1"/>
</dbReference>
<dbReference type="PROSITE" id="PS50011">
    <property type="entry name" value="PROTEIN_KINASE_DOM"/>
    <property type="match status" value="1"/>
</dbReference>
<reference evidence="8" key="1">
    <citation type="submission" date="2025-08" db="UniProtKB">
        <authorList>
            <consortium name="Ensembl"/>
        </authorList>
    </citation>
    <scope>IDENTIFICATION</scope>
</reference>
<organism evidence="8 9">
    <name type="scientific">Pelusios castaneus</name>
    <name type="common">West African mud turtle</name>
    <dbReference type="NCBI Taxonomy" id="367368"/>
    <lineage>
        <taxon>Eukaryota</taxon>
        <taxon>Metazoa</taxon>
        <taxon>Chordata</taxon>
        <taxon>Craniata</taxon>
        <taxon>Vertebrata</taxon>
        <taxon>Euteleostomi</taxon>
        <taxon>Archelosauria</taxon>
        <taxon>Testudinata</taxon>
        <taxon>Testudines</taxon>
        <taxon>Pleurodira</taxon>
        <taxon>Pelomedusidae</taxon>
        <taxon>Pelusios</taxon>
    </lineage>
</organism>
<keyword evidence="6" id="KW-0067">ATP-binding</keyword>
<evidence type="ECO:0000256" key="6">
    <source>
        <dbReference type="ARBA" id="ARBA00022840"/>
    </source>
</evidence>
<dbReference type="GO" id="GO:0030332">
    <property type="term" value="F:cyclin binding"/>
    <property type="evidence" value="ECO:0007669"/>
    <property type="project" value="TreeGrafter"/>
</dbReference>
<dbReference type="SUPFAM" id="SSF56112">
    <property type="entry name" value="Protein kinase-like (PK-like)"/>
    <property type="match status" value="1"/>
</dbReference>
<evidence type="ECO:0000256" key="5">
    <source>
        <dbReference type="ARBA" id="ARBA00022777"/>
    </source>
</evidence>
<keyword evidence="4" id="KW-0547">Nucleotide-binding</keyword>
<keyword evidence="3" id="KW-0808">Transferase</keyword>
<evidence type="ECO:0000313" key="8">
    <source>
        <dbReference type="Ensembl" id="ENSPCEP00000026957.1"/>
    </source>
</evidence>
<proteinExistence type="inferred from homology"/>
<evidence type="ECO:0000259" key="7">
    <source>
        <dbReference type="PROSITE" id="PS50011"/>
    </source>
</evidence>
<evidence type="ECO:0000256" key="2">
    <source>
        <dbReference type="ARBA" id="ARBA00022527"/>
    </source>
</evidence>
<dbReference type="Pfam" id="PF00069">
    <property type="entry name" value="Pkinase"/>
    <property type="match status" value="1"/>
</dbReference>